<evidence type="ECO:0000313" key="1">
    <source>
        <dbReference type="EMBL" id="EDT47737.1"/>
    </source>
</evidence>
<sequence length="49" mass="5762">MLPCLKKAFNFLMKVVIDVKAINVGRYKNGDSKKIWRRVSRPIKKTEKI</sequence>
<name>A0ABM9XEY1_9STRE</name>
<proteinExistence type="predicted"/>
<reference evidence="1" key="2">
    <citation type="submission" date="2013-09" db="EMBL/GenBank/DDBJ databases">
        <title>Draft genome sequence of Streptococcus infantarius subsp. infantarius ATCC BAA-102.</title>
        <authorList>
            <person name="Sudarsanam P."/>
            <person name="Ley R."/>
            <person name="Guruge J."/>
            <person name="Turnbaugh P.J."/>
            <person name="Mahowald M."/>
            <person name="Liep D."/>
            <person name="Gordon J."/>
        </authorList>
    </citation>
    <scope>NUCLEOTIDE SEQUENCE</scope>
    <source>
        <strain evidence="1">ATCC BAA-102</strain>
    </source>
</reference>
<dbReference type="EMBL" id="ABJK02000019">
    <property type="protein sequence ID" value="EDT47737.1"/>
    <property type="molecule type" value="Genomic_DNA"/>
</dbReference>
<organism evidence="1 2">
    <name type="scientific">Streptococcus infantarius subsp. infantarius ATCC BAA-102</name>
    <dbReference type="NCBI Taxonomy" id="471872"/>
    <lineage>
        <taxon>Bacteria</taxon>
        <taxon>Bacillati</taxon>
        <taxon>Bacillota</taxon>
        <taxon>Bacilli</taxon>
        <taxon>Lactobacillales</taxon>
        <taxon>Streptococcaceae</taxon>
        <taxon>Streptococcus</taxon>
    </lineage>
</organism>
<dbReference type="Proteomes" id="UP000005602">
    <property type="component" value="Unassembled WGS sequence"/>
</dbReference>
<accession>A0ABM9XEY1</accession>
<evidence type="ECO:0000313" key="2">
    <source>
        <dbReference type="Proteomes" id="UP000005602"/>
    </source>
</evidence>
<comment type="caution">
    <text evidence="1">The sequence shown here is derived from an EMBL/GenBank/DDBJ whole genome shotgun (WGS) entry which is preliminary data.</text>
</comment>
<gene>
    <name evidence="1" type="ORF">STRINF_01102</name>
</gene>
<keyword evidence="2" id="KW-1185">Reference proteome</keyword>
<protein>
    <submittedName>
        <fullName evidence="1">Uncharacterized protein</fullName>
    </submittedName>
</protein>
<reference evidence="1" key="1">
    <citation type="submission" date="2008-03" db="EMBL/GenBank/DDBJ databases">
        <authorList>
            <person name="Fulton L."/>
            <person name="Clifton S."/>
            <person name="Fulton B."/>
            <person name="Xu J."/>
            <person name="Minx P."/>
            <person name="Pepin K.H."/>
            <person name="Johnson M."/>
            <person name="Thiruvilangam P."/>
            <person name="Bhonagiri V."/>
            <person name="Nash W.E."/>
            <person name="Mardis E.R."/>
            <person name="Wilson R.K."/>
        </authorList>
    </citation>
    <scope>NUCLEOTIDE SEQUENCE</scope>
    <source>
        <strain evidence="1">ATCC BAA-102</strain>
    </source>
</reference>